<dbReference type="SUPFAM" id="SSF52788">
    <property type="entry name" value="Phosphotyrosine protein phosphatases I"/>
    <property type="match status" value="1"/>
</dbReference>
<dbReference type="PANTHER" id="PTHR43428">
    <property type="entry name" value="ARSENATE REDUCTASE"/>
    <property type="match status" value="1"/>
</dbReference>
<comment type="caution">
    <text evidence="1">The sequence shown here is derived from an EMBL/GenBank/DDBJ whole genome shotgun (WGS) entry which is preliminary data.</text>
</comment>
<dbReference type="Gene3D" id="3.40.50.2300">
    <property type="match status" value="1"/>
</dbReference>
<dbReference type="RefSeq" id="WP_379667122.1">
    <property type="nucleotide sequence ID" value="NZ_JBHULH010000009.1"/>
</dbReference>
<gene>
    <name evidence="1" type="ORF">ACFSRZ_13650</name>
</gene>
<organism evidence="1 2">
    <name type="scientific">Pseudotenacibaculum haliotis</name>
    <dbReference type="NCBI Taxonomy" id="1862138"/>
    <lineage>
        <taxon>Bacteria</taxon>
        <taxon>Pseudomonadati</taxon>
        <taxon>Bacteroidota</taxon>
        <taxon>Flavobacteriia</taxon>
        <taxon>Flavobacteriales</taxon>
        <taxon>Flavobacteriaceae</taxon>
        <taxon>Pseudotenacibaculum</taxon>
    </lineage>
</organism>
<dbReference type="InterPro" id="IPR036196">
    <property type="entry name" value="Ptyr_pPase_sf"/>
</dbReference>
<protein>
    <recommendedName>
        <fullName evidence="3">Arsenate reductase</fullName>
    </recommendedName>
</protein>
<dbReference type="Proteomes" id="UP001597508">
    <property type="component" value="Unassembled WGS sequence"/>
</dbReference>
<proteinExistence type="predicted"/>
<keyword evidence="2" id="KW-1185">Reference proteome</keyword>
<reference evidence="2" key="1">
    <citation type="journal article" date="2019" name="Int. J. Syst. Evol. Microbiol.">
        <title>The Global Catalogue of Microorganisms (GCM) 10K type strain sequencing project: providing services to taxonomists for standard genome sequencing and annotation.</title>
        <authorList>
            <consortium name="The Broad Institute Genomics Platform"/>
            <consortium name="The Broad Institute Genome Sequencing Center for Infectious Disease"/>
            <person name="Wu L."/>
            <person name="Ma J."/>
        </authorList>
    </citation>
    <scope>NUCLEOTIDE SEQUENCE [LARGE SCALE GENOMIC DNA]</scope>
    <source>
        <strain evidence="2">KCTC 52127</strain>
    </source>
</reference>
<accession>A0ABW5LX79</accession>
<evidence type="ECO:0000313" key="1">
    <source>
        <dbReference type="EMBL" id="MFD2568416.1"/>
    </source>
</evidence>
<dbReference type="EMBL" id="JBHULH010000009">
    <property type="protein sequence ID" value="MFD2568416.1"/>
    <property type="molecule type" value="Genomic_DNA"/>
</dbReference>
<name>A0ABW5LX79_9FLAO</name>
<evidence type="ECO:0008006" key="3">
    <source>
        <dbReference type="Google" id="ProtNLM"/>
    </source>
</evidence>
<dbReference type="PANTHER" id="PTHR43428:SF1">
    <property type="entry name" value="ARSENATE REDUCTASE"/>
    <property type="match status" value="1"/>
</dbReference>
<sequence>MIKTEVTKTKNFFENSHRNITINENRKELLSRIADKIVEIYNAHNGHVNINFICTHNSRRSQLGQVWAFFASRYFDLNITPFSGGTEVTAFHRNTVRTLKDVGFTFNVKEFSHQNPVYQVTFEGTDDFILGFSKAFDHSVNKTPYIVITTCDSADENCPFIPEAIHRFHLPYMDPKYADNTPEQDAAYLKTNEEVASEMYFIFEKVKLSL</sequence>
<evidence type="ECO:0000313" key="2">
    <source>
        <dbReference type="Proteomes" id="UP001597508"/>
    </source>
</evidence>